<dbReference type="EMBL" id="LLXI01000457">
    <property type="protein sequence ID" value="PKY46486.1"/>
    <property type="molecule type" value="Genomic_DNA"/>
</dbReference>
<comment type="caution">
    <text evidence="1">The sequence shown here is derived from an EMBL/GenBank/DDBJ whole genome shotgun (WGS) entry which is preliminary data.</text>
</comment>
<evidence type="ECO:0000313" key="2">
    <source>
        <dbReference type="Proteomes" id="UP000234323"/>
    </source>
</evidence>
<feature type="non-terminal residue" evidence="1">
    <location>
        <position position="160"/>
    </location>
</feature>
<dbReference type="AlphaFoldDB" id="A0A2I1GIM3"/>
<keyword evidence="2" id="KW-1185">Reference proteome</keyword>
<reference evidence="1 2" key="1">
    <citation type="submission" date="2015-10" db="EMBL/GenBank/DDBJ databases">
        <title>Genome analyses suggest a sexual origin of heterokaryosis in a supposedly ancient asexual fungus.</title>
        <authorList>
            <person name="Ropars J."/>
            <person name="Sedzielewska K."/>
            <person name="Noel J."/>
            <person name="Charron P."/>
            <person name="Farinelli L."/>
            <person name="Marton T."/>
            <person name="Kruger M."/>
            <person name="Pelin A."/>
            <person name="Brachmann A."/>
            <person name="Corradi N."/>
        </authorList>
    </citation>
    <scope>NUCLEOTIDE SEQUENCE [LARGE SCALE GENOMIC DNA]</scope>
    <source>
        <strain evidence="1 2">A4</strain>
    </source>
</reference>
<name>A0A2I1GIM3_9GLOM</name>
<proteinExistence type="predicted"/>
<sequence length="160" mass="18223">MPAAYVADTNIWAKAKSLKRHSDGVYFDTECLDVTPQTKGLQAFPQLFPSEMESTLKLFKNKQPTVNPFISLDKTNDPHSFTTPQKRQFKDEQAQQATETCHRNGNTRFGSTDNVYTVSESIYMDTGHCKYLDNAFNKIGRYFKAAIQDSFADDDNDEPF</sequence>
<accession>A0A2I1GIM3</accession>
<dbReference type="Proteomes" id="UP000234323">
    <property type="component" value="Unassembled WGS sequence"/>
</dbReference>
<gene>
    <name evidence="1" type="ORF">RhiirA4_543355</name>
</gene>
<organism evidence="1 2">
    <name type="scientific">Rhizophagus irregularis</name>
    <dbReference type="NCBI Taxonomy" id="588596"/>
    <lineage>
        <taxon>Eukaryota</taxon>
        <taxon>Fungi</taxon>
        <taxon>Fungi incertae sedis</taxon>
        <taxon>Mucoromycota</taxon>
        <taxon>Glomeromycotina</taxon>
        <taxon>Glomeromycetes</taxon>
        <taxon>Glomerales</taxon>
        <taxon>Glomeraceae</taxon>
        <taxon>Rhizophagus</taxon>
    </lineage>
</organism>
<protein>
    <submittedName>
        <fullName evidence="1">Uncharacterized protein</fullName>
    </submittedName>
</protein>
<evidence type="ECO:0000313" key="1">
    <source>
        <dbReference type="EMBL" id="PKY46486.1"/>
    </source>
</evidence>